<dbReference type="PROSITE" id="PS50850">
    <property type="entry name" value="MFS"/>
    <property type="match status" value="1"/>
</dbReference>
<dbReference type="Gene3D" id="1.20.1720.10">
    <property type="entry name" value="Multidrug resistance protein D"/>
    <property type="match status" value="1"/>
</dbReference>
<evidence type="ECO:0000256" key="2">
    <source>
        <dbReference type="ARBA" id="ARBA00008537"/>
    </source>
</evidence>
<dbReference type="InterPro" id="IPR036259">
    <property type="entry name" value="MFS_trans_sf"/>
</dbReference>
<feature type="domain" description="Major facilitator superfamily (MFS) profile" evidence="9">
    <location>
        <begin position="20"/>
        <end position="465"/>
    </location>
</feature>
<gene>
    <name evidence="10" type="ORF">CSPHI_04525</name>
</gene>
<evidence type="ECO:0000256" key="3">
    <source>
        <dbReference type="ARBA" id="ARBA00022448"/>
    </source>
</evidence>
<dbReference type="Proteomes" id="UP000185469">
    <property type="component" value="Chromosome"/>
</dbReference>
<feature type="transmembrane region" description="Helical" evidence="8">
    <location>
        <begin position="340"/>
        <end position="360"/>
    </location>
</feature>
<evidence type="ECO:0000313" key="10">
    <source>
        <dbReference type="EMBL" id="APT90436.1"/>
    </source>
</evidence>
<dbReference type="PANTHER" id="PTHR42718">
    <property type="entry name" value="MAJOR FACILITATOR SUPERFAMILY MULTIDRUG TRANSPORTER MFSC"/>
    <property type="match status" value="1"/>
</dbReference>
<keyword evidence="3" id="KW-0813">Transport</keyword>
<dbReference type="GO" id="GO:0022857">
    <property type="term" value="F:transmembrane transporter activity"/>
    <property type="evidence" value="ECO:0007669"/>
    <property type="project" value="InterPro"/>
</dbReference>
<dbReference type="AlphaFoldDB" id="A0A1L7CX41"/>
<dbReference type="InterPro" id="IPR004638">
    <property type="entry name" value="EmrB-like"/>
</dbReference>
<organism evidence="10 11">
    <name type="scientific">Corynebacterium sphenisci DSM 44792</name>
    <dbReference type="NCBI Taxonomy" id="1437874"/>
    <lineage>
        <taxon>Bacteria</taxon>
        <taxon>Bacillati</taxon>
        <taxon>Actinomycetota</taxon>
        <taxon>Actinomycetes</taxon>
        <taxon>Mycobacteriales</taxon>
        <taxon>Corynebacteriaceae</taxon>
        <taxon>Corynebacterium</taxon>
    </lineage>
</organism>
<feature type="transmembrane region" description="Helical" evidence="8">
    <location>
        <begin position="172"/>
        <end position="194"/>
    </location>
</feature>
<evidence type="ECO:0000256" key="7">
    <source>
        <dbReference type="ARBA" id="ARBA00023136"/>
    </source>
</evidence>
<protein>
    <submittedName>
        <fullName evidence="10">Membrane protein</fullName>
    </submittedName>
</protein>
<comment type="similarity">
    <text evidence="2">Belongs to the major facilitator superfamily. EmrB family.</text>
</comment>
<keyword evidence="7 8" id="KW-0472">Membrane</keyword>
<evidence type="ECO:0000256" key="8">
    <source>
        <dbReference type="SAM" id="Phobius"/>
    </source>
</evidence>
<keyword evidence="5 8" id="KW-0812">Transmembrane</keyword>
<dbReference type="Gene3D" id="1.20.1250.20">
    <property type="entry name" value="MFS general substrate transporter like domains"/>
    <property type="match status" value="1"/>
</dbReference>
<dbReference type="NCBIfam" id="TIGR00711">
    <property type="entry name" value="efflux_EmrB"/>
    <property type="match status" value="1"/>
</dbReference>
<evidence type="ECO:0000313" key="11">
    <source>
        <dbReference type="Proteomes" id="UP000185469"/>
    </source>
</evidence>
<dbReference type="Pfam" id="PF07690">
    <property type="entry name" value="MFS_1"/>
    <property type="match status" value="1"/>
</dbReference>
<dbReference type="GO" id="GO:0005886">
    <property type="term" value="C:plasma membrane"/>
    <property type="evidence" value="ECO:0007669"/>
    <property type="project" value="UniProtKB-SubCell"/>
</dbReference>
<keyword evidence="4" id="KW-1003">Cell membrane</keyword>
<evidence type="ECO:0000259" key="9">
    <source>
        <dbReference type="PROSITE" id="PS50850"/>
    </source>
</evidence>
<proteinExistence type="inferred from homology"/>
<keyword evidence="6 8" id="KW-1133">Transmembrane helix</keyword>
<name>A0A1L7CX41_9CORY</name>
<reference evidence="10 11" key="1">
    <citation type="submission" date="2014-08" db="EMBL/GenBank/DDBJ databases">
        <title>Complete genome sequence of Corynebacterium sphenisci CECT 5990(T) (=DSM 44792(T)), isolated from healthy wild penguins.</title>
        <authorList>
            <person name="Ruckert C."/>
            <person name="Albersmeier A."/>
            <person name="Winkler A."/>
            <person name="Kalinowski J."/>
        </authorList>
    </citation>
    <scope>NUCLEOTIDE SEQUENCE [LARGE SCALE GENOMIC DNA]</scope>
    <source>
        <strain evidence="10 11">DSM 44792</strain>
    </source>
</reference>
<dbReference type="FunFam" id="1.20.1720.10:FF:000021">
    <property type="entry name" value="Drug resistance transporter, EmrB/QacA subfamily"/>
    <property type="match status" value="1"/>
</dbReference>
<dbReference type="STRING" id="1437874.CSPHI_04525"/>
<dbReference type="SUPFAM" id="SSF103473">
    <property type="entry name" value="MFS general substrate transporter"/>
    <property type="match status" value="2"/>
</dbReference>
<feature type="transmembrane region" description="Helical" evidence="8">
    <location>
        <begin position="307"/>
        <end position="333"/>
    </location>
</feature>
<evidence type="ECO:0000256" key="4">
    <source>
        <dbReference type="ARBA" id="ARBA00022475"/>
    </source>
</evidence>
<dbReference type="KEGG" id="csph:CSPHI_04525"/>
<feature type="transmembrane region" description="Helical" evidence="8">
    <location>
        <begin position="280"/>
        <end position="301"/>
    </location>
</feature>
<evidence type="ECO:0000256" key="1">
    <source>
        <dbReference type="ARBA" id="ARBA00004651"/>
    </source>
</evidence>
<feature type="transmembrane region" description="Helical" evidence="8">
    <location>
        <begin position="438"/>
        <end position="460"/>
    </location>
</feature>
<feature type="transmembrane region" description="Helical" evidence="8">
    <location>
        <begin position="21"/>
        <end position="43"/>
    </location>
</feature>
<feature type="transmembrane region" description="Helical" evidence="8">
    <location>
        <begin position="86"/>
        <end position="107"/>
    </location>
</feature>
<dbReference type="InterPro" id="IPR020846">
    <property type="entry name" value="MFS_dom"/>
</dbReference>
<keyword evidence="11" id="KW-1185">Reference proteome</keyword>
<dbReference type="PRINTS" id="PR01036">
    <property type="entry name" value="TCRTETB"/>
</dbReference>
<dbReference type="InterPro" id="IPR011701">
    <property type="entry name" value="MFS"/>
</dbReference>
<sequence length="477" mass="49548">MSRNAEPGTGYPPPRQAWLALIPLCTAFFMILLDQTIVAVATPDIMARLDADYNAVIWVTSAFLLAYAVPLLVMGRLGDQLGQKRIFLAGVAVFTVASLLCGLAPSIELLVGARALQGLGASMISPQSLSVITRIFPPERRGPAMGLWGTVAGLATLTGPILGGVIVTALTWHWIFLVNVPVGVLCVVLGLRVIPELPGVSRSFDIPGIVVSLLAMTFLVVGLQQGESAGWAGWVWALLAGGAALVAVFIRLQARASERGVEALVPLGLFRDGDFSRGSFSIAAMGFAVASNALPIMIYLQRFADRSALAAGLMIAPMAVVSGALAPLVGALIGRVQPRVLSMFGFAMMIAGHLLMWLVLDPARSVWWVPAASVVLGFGNGFVWAPNSTTTMLGVRGDAVGAASGVYNTARQVGAVLGSAATAAFIQLREAAGAGVEVLGQVLVMQAVVLALGLVAVSGFSRRPRPPRGAPERAGGA</sequence>
<comment type="subcellular location">
    <subcellularLocation>
        <location evidence="1">Cell membrane</location>
        <topology evidence="1">Multi-pass membrane protein</topology>
    </subcellularLocation>
</comment>
<feature type="transmembrane region" description="Helical" evidence="8">
    <location>
        <begin position="231"/>
        <end position="250"/>
    </location>
</feature>
<accession>A0A1L7CX41</accession>
<dbReference type="RefSeq" id="WP_075691680.1">
    <property type="nucleotide sequence ID" value="NZ_CP009248.1"/>
</dbReference>
<feature type="transmembrane region" description="Helical" evidence="8">
    <location>
        <begin position="145"/>
        <end position="166"/>
    </location>
</feature>
<feature type="transmembrane region" description="Helical" evidence="8">
    <location>
        <begin position="366"/>
        <end position="385"/>
    </location>
</feature>
<evidence type="ECO:0000256" key="6">
    <source>
        <dbReference type="ARBA" id="ARBA00022989"/>
    </source>
</evidence>
<feature type="transmembrane region" description="Helical" evidence="8">
    <location>
        <begin position="55"/>
        <end position="74"/>
    </location>
</feature>
<dbReference type="PANTHER" id="PTHR42718:SF42">
    <property type="entry name" value="EXPORT PROTEIN"/>
    <property type="match status" value="1"/>
</dbReference>
<evidence type="ECO:0000256" key="5">
    <source>
        <dbReference type="ARBA" id="ARBA00022692"/>
    </source>
</evidence>
<feature type="transmembrane region" description="Helical" evidence="8">
    <location>
        <begin position="206"/>
        <end position="225"/>
    </location>
</feature>
<dbReference type="EMBL" id="CP009248">
    <property type="protein sequence ID" value="APT90436.1"/>
    <property type="molecule type" value="Genomic_DNA"/>
</dbReference>